<feature type="domain" description="UBA" evidence="10">
    <location>
        <begin position="405"/>
        <end position="445"/>
    </location>
</feature>
<dbReference type="Gene3D" id="3.10.20.90">
    <property type="entry name" value="Phosphatidylinositol 3-kinase Catalytic Subunit, Chain A, domain 1"/>
    <property type="match status" value="1"/>
</dbReference>
<keyword evidence="8" id="KW-0653">Protein transport</keyword>
<sequence>MKVTVTTLSDSIFVLDVSEELELENFKAFCEVETGIPANDIVICFNGRPLREEKKSLKKLGIKDGDVVILQQMLGSGSQISLPPLDFSGIQVPGASSSSRGFSVNINDDPALIRNMFLANPEQVALLKQNNARLADALLSDLFMKVLREQVAARQERQAQRLRMMKADPFDTETQRMIAEEIRQKNIEANMEAAMEYNPETFGTVVMLYINCRVNGYPVKAFIDSGAQTTIMSAACAERCHIMRLVDSRFSGIAKGVGVQKIIGRIHMVQIQIETDYLTTSFSVLKEQPMDMLLGLDMLKRHQCSIDLKGNVLRIGTTGTETPFLAESELPEYARLSSNSVEEAVRQSIREMEDEALQKALEDSTKGNKGGGDADGGRGMSNISGETSQSNSTKNFQNDVQPTDTFTESDIKEIENMGFSREQVVMELRRFNGDKTQAIAALFAKSLKF</sequence>
<dbReference type="PROSITE" id="PS50030">
    <property type="entry name" value="UBA"/>
    <property type="match status" value="1"/>
</dbReference>
<protein>
    <submittedName>
        <fullName evidence="12">Uncharacterized protein</fullName>
    </submittedName>
</protein>
<dbReference type="CDD" id="cd05479">
    <property type="entry name" value="RP_DDI"/>
    <property type="match status" value="1"/>
</dbReference>
<evidence type="ECO:0000313" key="12">
    <source>
        <dbReference type="EMBL" id="KAK6639915.1"/>
    </source>
</evidence>
<dbReference type="FunFam" id="2.40.70.10:FF:000005">
    <property type="entry name" value="DNA damage inducible 1 homolog 2"/>
    <property type="match status" value="1"/>
</dbReference>
<dbReference type="InterPro" id="IPR057273">
    <property type="entry name" value="Ddi1/2_HDD"/>
</dbReference>
<evidence type="ECO:0000256" key="2">
    <source>
        <dbReference type="ARBA" id="ARBA00009136"/>
    </source>
</evidence>
<keyword evidence="4" id="KW-0963">Cytoplasm</keyword>
<dbReference type="AlphaFoldDB" id="A0AAN8S5Z8"/>
<keyword evidence="5" id="KW-0645">Protease</keyword>
<dbReference type="InterPro" id="IPR015940">
    <property type="entry name" value="UBA"/>
</dbReference>
<accession>A0AAN8S5Z8</accession>
<proteinExistence type="inferred from homology"/>
<evidence type="ECO:0000256" key="9">
    <source>
        <dbReference type="SAM" id="MobiDB-lite"/>
    </source>
</evidence>
<comment type="similarity">
    <text evidence="2">Belongs to the DDI1 family.</text>
</comment>
<dbReference type="GO" id="GO:0015031">
    <property type="term" value="P:protein transport"/>
    <property type="evidence" value="ECO:0007669"/>
    <property type="project" value="UniProtKB-KW"/>
</dbReference>
<dbReference type="Gene3D" id="1.10.8.10">
    <property type="entry name" value="DNA helicase RuvA subunit, C-terminal domain"/>
    <property type="match status" value="1"/>
</dbReference>
<name>A0AAN8S5Z8_POLSC</name>
<comment type="caution">
    <text evidence="12">The sequence shown here is derived from an EMBL/GenBank/DDBJ whole genome shotgun (WGS) entry which is preliminary data.</text>
</comment>
<dbReference type="Proteomes" id="UP001372834">
    <property type="component" value="Unassembled WGS sequence"/>
</dbReference>
<dbReference type="SUPFAM" id="SSF54236">
    <property type="entry name" value="Ubiquitin-like"/>
    <property type="match status" value="1"/>
</dbReference>
<dbReference type="EMBL" id="JAWJWE010000003">
    <property type="protein sequence ID" value="KAK6639915.1"/>
    <property type="molecule type" value="Genomic_DNA"/>
</dbReference>
<feature type="compositionally biased region" description="Gly residues" evidence="9">
    <location>
        <begin position="368"/>
        <end position="379"/>
    </location>
</feature>
<evidence type="ECO:0000256" key="6">
    <source>
        <dbReference type="ARBA" id="ARBA00022750"/>
    </source>
</evidence>
<dbReference type="Pfam" id="PF00240">
    <property type="entry name" value="ubiquitin"/>
    <property type="match status" value="1"/>
</dbReference>
<keyword evidence="3" id="KW-0813">Transport</keyword>
<dbReference type="GO" id="GO:0005737">
    <property type="term" value="C:cytoplasm"/>
    <property type="evidence" value="ECO:0007669"/>
    <property type="project" value="UniProtKB-SubCell"/>
</dbReference>
<feature type="domain" description="Ubiquitin-like" evidence="11">
    <location>
        <begin position="1"/>
        <end position="77"/>
    </location>
</feature>
<dbReference type="PROSITE" id="PS50053">
    <property type="entry name" value="UBIQUITIN_2"/>
    <property type="match status" value="1"/>
</dbReference>
<evidence type="ECO:0000256" key="3">
    <source>
        <dbReference type="ARBA" id="ARBA00022448"/>
    </source>
</evidence>
<keyword evidence="7" id="KW-0378">Hydrolase</keyword>
<dbReference type="InterPro" id="IPR009060">
    <property type="entry name" value="UBA-like_sf"/>
</dbReference>
<dbReference type="CDD" id="cd01796">
    <property type="entry name" value="Ubl_Ddi1_like"/>
    <property type="match status" value="1"/>
</dbReference>
<reference evidence="12 13" key="1">
    <citation type="submission" date="2023-10" db="EMBL/GenBank/DDBJ databases">
        <title>Genomes of two closely related lineages of the louse Polyplax serrata with different host specificities.</title>
        <authorList>
            <person name="Martinu J."/>
            <person name="Tarabai H."/>
            <person name="Stefka J."/>
            <person name="Hypsa V."/>
        </authorList>
    </citation>
    <scope>NUCLEOTIDE SEQUENCE [LARGE SCALE GENOMIC DNA]</scope>
    <source>
        <strain evidence="12">HR10_N</strain>
    </source>
</reference>
<organism evidence="12 13">
    <name type="scientific">Polyplax serrata</name>
    <name type="common">Common mouse louse</name>
    <dbReference type="NCBI Taxonomy" id="468196"/>
    <lineage>
        <taxon>Eukaryota</taxon>
        <taxon>Metazoa</taxon>
        <taxon>Ecdysozoa</taxon>
        <taxon>Arthropoda</taxon>
        <taxon>Hexapoda</taxon>
        <taxon>Insecta</taxon>
        <taxon>Pterygota</taxon>
        <taxon>Neoptera</taxon>
        <taxon>Paraneoptera</taxon>
        <taxon>Psocodea</taxon>
        <taxon>Troctomorpha</taxon>
        <taxon>Phthiraptera</taxon>
        <taxon>Anoplura</taxon>
        <taxon>Polyplacidae</taxon>
        <taxon>Polyplax</taxon>
    </lineage>
</organism>
<dbReference type="InterPro" id="IPR019103">
    <property type="entry name" value="Peptidase_aspartic_DDI1-type"/>
</dbReference>
<dbReference type="Pfam" id="PF24669">
    <property type="entry name" value="Ddi2_HDD"/>
    <property type="match status" value="1"/>
</dbReference>
<dbReference type="Pfam" id="PF09668">
    <property type="entry name" value="Asp_protease"/>
    <property type="match status" value="1"/>
</dbReference>
<dbReference type="GO" id="GO:0006508">
    <property type="term" value="P:proteolysis"/>
    <property type="evidence" value="ECO:0007669"/>
    <property type="project" value="UniProtKB-KW"/>
</dbReference>
<evidence type="ECO:0000259" key="10">
    <source>
        <dbReference type="PROSITE" id="PS50030"/>
    </source>
</evidence>
<evidence type="ECO:0000256" key="8">
    <source>
        <dbReference type="ARBA" id="ARBA00022927"/>
    </source>
</evidence>
<keyword evidence="6" id="KW-0064">Aspartyl protease</keyword>
<dbReference type="PANTHER" id="PTHR15397:SF3">
    <property type="entry name" value="DNA DAMAGE INDUCIBLE 1 HOMOLOG 2"/>
    <property type="match status" value="1"/>
</dbReference>
<dbReference type="InterPro" id="IPR000626">
    <property type="entry name" value="Ubiquitin-like_dom"/>
</dbReference>
<evidence type="ECO:0000256" key="4">
    <source>
        <dbReference type="ARBA" id="ARBA00022490"/>
    </source>
</evidence>
<evidence type="ECO:0000256" key="5">
    <source>
        <dbReference type="ARBA" id="ARBA00022670"/>
    </source>
</evidence>
<evidence type="ECO:0000256" key="7">
    <source>
        <dbReference type="ARBA" id="ARBA00022801"/>
    </source>
</evidence>
<gene>
    <name evidence="12" type="ORF">RUM43_008191</name>
</gene>
<dbReference type="CDD" id="cd14270">
    <property type="entry name" value="UBA"/>
    <property type="match status" value="1"/>
</dbReference>
<dbReference type="SUPFAM" id="SSF50630">
    <property type="entry name" value="Acid proteases"/>
    <property type="match status" value="1"/>
</dbReference>
<dbReference type="InterPro" id="IPR029071">
    <property type="entry name" value="Ubiquitin-like_domsf"/>
</dbReference>
<dbReference type="InterPro" id="IPR021109">
    <property type="entry name" value="Peptidase_aspartic_dom_sf"/>
</dbReference>
<dbReference type="PANTHER" id="PTHR15397">
    <property type="entry name" value="SODIUM-GLUCOSE COTRANSPORTER REGULATORY PROTEIN -RELATED"/>
    <property type="match status" value="1"/>
</dbReference>
<dbReference type="SUPFAM" id="SSF46934">
    <property type="entry name" value="UBA-like"/>
    <property type="match status" value="1"/>
</dbReference>
<dbReference type="Gene3D" id="2.40.70.10">
    <property type="entry name" value="Acid Proteases"/>
    <property type="match status" value="1"/>
</dbReference>
<comment type="subcellular location">
    <subcellularLocation>
        <location evidence="1">Cytoplasm</location>
    </subcellularLocation>
</comment>
<evidence type="ECO:0000313" key="13">
    <source>
        <dbReference type="Proteomes" id="UP001372834"/>
    </source>
</evidence>
<feature type="region of interest" description="Disordered" evidence="9">
    <location>
        <begin position="360"/>
        <end position="405"/>
    </location>
</feature>
<dbReference type="SMART" id="SM00213">
    <property type="entry name" value="UBQ"/>
    <property type="match status" value="1"/>
</dbReference>
<dbReference type="InterPro" id="IPR033882">
    <property type="entry name" value="DDI1_N"/>
</dbReference>
<evidence type="ECO:0000256" key="1">
    <source>
        <dbReference type="ARBA" id="ARBA00004496"/>
    </source>
</evidence>
<evidence type="ECO:0000259" key="11">
    <source>
        <dbReference type="PROSITE" id="PS50053"/>
    </source>
</evidence>
<dbReference type="GO" id="GO:0004190">
    <property type="term" value="F:aspartic-type endopeptidase activity"/>
    <property type="evidence" value="ECO:0007669"/>
    <property type="project" value="UniProtKB-KW"/>
</dbReference>
<feature type="compositionally biased region" description="Polar residues" evidence="9">
    <location>
        <begin position="381"/>
        <end position="405"/>
    </location>
</feature>